<dbReference type="AlphaFoldDB" id="A0A7R8V244"/>
<evidence type="ECO:0000313" key="14">
    <source>
        <dbReference type="Proteomes" id="UP000594454"/>
    </source>
</evidence>
<evidence type="ECO:0000256" key="6">
    <source>
        <dbReference type="ARBA" id="ARBA00022781"/>
    </source>
</evidence>
<feature type="transmembrane region" description="Helical" evidence="12">
    <location>
        <begin position="672"/>
        <end position="692"/>
    </location>
</feature>
<evidence type="ECO:0000256" key="8">
    <source>
        <dbReference type="ARBA" id="ARBA00023065"/>
    </source>
</evidence>
<keyword evidence="4" id="KW-1003">Cell membrane</keyword>
<feature type="compositionally biased region" description="Low complexity" evidence="11">
    <location>
        <begin position="222"/>
        <end position="231"/>
    </location>
</feature>
<evidence type="ECO:0000256" key="9">
    <source>
        <dbReference type="ARBA" id="ARBA00023136"/>
    </source>
</evidence>
<comment type="similarity">
    <text evidence="2">Belongs to the otopetrin family.</text>
</comment>
<protein>
    <recommendedName>
        <fullName evidence="15">Otopetrin</fullName>
    </recommendedName>
</protein>
<feature type="transmembrane region" description="Helical" evidence="12">
    <location>
        <begin position="147"/>
        <end position="167"/>
    </location>
</feature>
<organism evidence="13 14">
    <name type="scientific">Hermetia illucens</name>
    <name type="common">Black soldier fly</name>
    <dbReference type="NCBI Taxonomy" id="343691"/>
    <lineage>
        <taxon>Eukaryota</taxon>
        <taxon>Metazoa</taxon>
        <taxon>Ecdysozoa</taxon>
        <taxon>Arthropoda</taxon>
        <taxon>Hexapoda</taxon>
        <taxon>Insecta</taxon>
        <taxon>Pterygota</taxon>
        <taxon>Neoptera</taxon>
        <taxon>Endopterygota</taxon>
        <taxon>Diptera</taxon>
        <taxon>Brachycera</taxon>
        <taxon>Stratiomyomorpha</taxon>
        <taxon>Stratiomyidae</taxon>
        <taxon>Hermetiinae</taxon>
        <taxon>Hermetia</taxon>
    </lineage>
</organism>
<dbReference type="OrthoDB" id="6429739at2759"/>
<feature type="transmembrane region" description="Helical" evidence="12">
    <location>
        <begin position="604"/>
        <end position="624"/>
    </location>
</feature>
<evidence type="ECO:0000313" key="13">
    <source>
        <dbReference type="EMBL" id="CAD7091343.1"/>
    </source>
</evidence>
<keyword evidence="8" id="KW-0406">Ion transport</keyword>
<dbReference type="InterPro" id="IPR004878">
    <property type="entry name" value="Otopetrin"/>
</dbReference>
<feature type="region of interest" description="Disordered" evidence="11">
    <location>
        <begin position="175"/>
        <end position="241"/>
    </location>
</feature>
<evidence type="ECO:0000256" key="10">
    <source>
        <dbReference type="ARBA" id="ARBA00023303"/>
    </source>
</evidence>
<comment type="subcellular location">
    <subcellularLocation>
        <location evidence="1">Cell membrane</location>
        <topology evidence="1">Multi-pass membrane protein</topology>
    </subcellularLocation>
</comment>
<keyword evidence="6" id="KW-0375">Hydrogen ion transport</keyword>
<feature type="transmembrane region" description="Helical" evidence="12">
    <location>
        <begin position="289"/>
        <end position="307"/>
    </location>
</feature>
<dbReference type="GO" id="GO:0005886">
    <property type="term" value="C:plasma membrane"/>
    <property type="evidence" value="ECO:0007669"/>
    <property type="project" value="UniProtKB-SubCell"/>
</dbReference>
<dbReference type="EMBL" id="LR899013">
    <property type="protein sequence ID" value="CAD7091343.1"/>
    <property type="molecule type" value="Genomic_DNA"/>
</dbReference>
<keyword evidence="9 12" id="KW-0472">Membrane</keyword>
<accession>A0A7R8V244</accession>
<feature type="compositionally biased region" description="Basic and acidic residues" evidence="11">
    <location>
        <begin position="193"/>
        <end position="212"/>
    </location>
</feature>
<evidence type="ECO:0000256" key="4">
    <source>
        <dbReference type="ARBA" id="ARBA00022475"/>
    </source>
</evidence>
<keyword evidence="14" id="KW-1185">Reference proteome</keyword>
<keyword evidence="10" id="KW-0407">Ion channel</keyword>
<sequence length="889" mass="99946">MQRCPYIHEMRERLLGQPQESMAMDTMERDGLIDNRQSAELNQLHADGYHTSPTHQRTPLVPRDLGEDFNLDFDDDQPLDYRKPKNANDPHILSSNALELQEPQPKRTSLFIVTSLVYAMLLIVVCIAYVISDVTTHRLPVLYYEGFFTYLYGASILFLLYVFCFLLQESTCCSGNKPKPPPKEKKPKKQKPKKGEPAESKDAGKGGKDSGKGGKPSPFQDTTAEAEAAATPKNVRKRKTTLNEQSHGSFFLRVGAIAFGLGAMIYVGLEFGSFFEIPFTSRCHHILNGVNPLLQMIFTFMQMYFIFMNSRLNIHRFKVLARFGLMHVVATNICVWIRTLVKESLHEITIYHQKRGADPEDSFILDSIRRHTLRHAGQVMKTHLEPHPDIETFDTPKLGHDENILSKMVRSTVEGVTNRINNLDEFLDPRRLATTSSTTTTTASPYVFRSTSTTEEPSSTPFYLASTTMMRKLKKFITSTAATTTTSSTTTTSPLSTSTLYRPVEDETVAASTFAPLNSLSSLFSGFSSSPAAQTVQSIPDNLFSGLENSYQTLSEISHSEIEPYESLDNIYPAALSSAVGTLNSTICGRVDIMGTIVYDSAPYLYPFIIEYSLVGAVVIYVMWKHIGRNPRFMNEEDLEHRLEVMLSRRAVAMAQQARTGRVDCVGSSKGLFFGLLLLVGSLICLILFFVLVRHPQFSLLAIYLADVSHCVLMAFAVFAIIIGFIRVKSLKFRCEEQSNLNDILLRISAFGLFVYSVFSVIAGSLKALESEPNLLVTTTGILAVFQVVFQLLFIADVSRRRVHLPEHDRSKPGRQIVTFLLICNVSMFAIYTFEAQKVFANPVQLDFYGFVPWSIIQRVTLPLCIFHRFHSAVTLAEIWKTTYKARLE</sequence>
<keyword evidence="5 12" id="KW-0812">Transmembrane</keyword>
<evidence type="ECO:0000256" key="12">
    <source>
        <dbReference type="SAM" id="Phobius"/>
    </source>
</evidence>
<keyword evidence="3" id="KW-0813">Transport</keyword>
<feature type="transmembrane region" description="Helical" evidence="12">
    <location>
        <begin position="110"/>
        <end position="132"/>
    </location>
</feature>
<feature type="transmembrane region" description="Helical" evidence="12">
    <location>
        <begin position="817"/>
        <end position="834"/>
    </location>
</feature>
<dbReference type="PANTHER" id="PTHR21522:SF62">
    <property type="entry name" value="OTOPETRIN-LIKE A, ISOFORM C"/>
    <property type="match status" value="1"/>
</dbReference>
<dbReference type="InParanoid" id="A0A7R8V244"/>
<evidence type="ECO:0000256" key="1">
    <source>
        <dbReference type="ARBA" id="ARBA00004651"/>
    </source>
</evidence>
<evidence type="ECO:0000256" key="7">
    <source>
        <dbReference type="ARBA" id="ARBA00022989"/>
    </source>
</evidence>
<evidence type="ECO:0000256" key="2">
    <source>
        <dbReference type="ARBA" id="ARBA00006513"/>
    </source>
</evidence>
<feature type="transmembrane region" description="Helical" evidence="12">
    <location>
        <begin position="744"/>
        <end position="763"/>
    </location>
</feature>
<feature type="transmembrane region" description="Helical" evidence="12">
    <location>
        <begin position="319"/>
        <end position="341"/>
    </location>
</feature>
<evidence type="ECO:0000256" key="11">
    <source>
        <dbReference type="SAM" id="MobiDB-lite"/>
    </source>
</evidence>
<name>A0A7R8V244_HERIL</name>
<dbReference type="Pfam" id="PF03189">
    <property type="entry name" value="Otopetrin"/>
    <property type="match status" value="1"/>
</dbReference>
<keyword evidence="7 12" id="KW-1133">Transmembrane helix</keyword>
<feature type="transmembrane region" description="Helical" evidence="12">
    <location>
        <begin position="250"/>
        <end position="269"/>
    </location>
</feature>
<feature type="transmembrane region" description="Helical" evidence="12">
    <location>
        <begin position="698"/>
        <end position="723"/>
    </location>
</feature>
<proteinExistence type="inferred from homology"/>
<feature type="transmembrane region" description="Helical" evidence="12">
    <location>
        <begin position="775"/>
        <end position="796"/>
    </location>
</feature>
<reference evidence="13 14" key="1">
    <citation type="submission" date="2020-11" db="EMBL/GenBank/DDBJ databases">
        <authorList>
            <person name="Wallbank WR R."/>
            <person name="Pardo Diaz C."/>
            <person name="Kozak K."/>
            <person name="Martin S."/>
            <person name="Jiggins C."/>
            <person name="Moest M."/>
            <person name="Warren A I."/>
            <person name="Generalovic N T."/>
            <person name="Byers J.R.P. K."/>
            <person name="Montejo-Kovacevich G."/>
            <person name="Yen C E."/>
        </authorList>
    </citation>
    <scope>NUCLEOTIDE SEQUENCE [LARGE SCALE GENOMIC DNA]</scope>
</reference>
<gene>
    <name evidence="13" type="ORF">HERILL_LOCUS13762</name>
</gene>
<dbReference type="PANTHER" id="PTHR21522">
    <property type="entry name" value="PROTON CHANNEL OTOP"/>
    <property type="match status" value="1"/>
</dbReference>
<dbReference type="Proteomes" id="UP000594454">
    <property type="component" value="Chromosome 5"/>
</dbReference>
<evidence type="ECO:0000256" key="5">
    <source>
        <dbReference type="ARBA" id="ARBA00022692"/>
    </source>
</evidence>
<dbReference type="FunCoup" id="A0A7R8V244">
    <property type="interactions" value="5"/>
</dbReference>
<evidence type="ECO:0000256" key="3">
    <source>
        <dbReference type="ARBA" id="ARBA00022448"/>
    </source>
</evidence>
<evidence type="ECO:0008006" key="15">
    <source>
        <dbReference type="Google" id="ProtNLM"/>
    </source>
</evidence>
<dbReference type="GO" id="GO:0015252">
    <property type="term" value="F:proton channel activity"/>
    <property type="evidence" value="ECO:0007669"/>
    <property type="project" value="InterPro"/>
</dbReference>